<evidence type="ECO:0000256" key="4">
    <source>
        <dbReference type="ARBA" id="ARBA00023136"/>
    </source>
</evidence>
<dbReference type="PROSITE" id="PS50262">
    <property type="entry name" value="G_PROTEIN_RECEP_F1_2"/>
    <property type="match status" value="1"/>
</dbReference>
<feature type="transmembrane region" description="Helical" evidence="5">
    <location>
        <begin position="56"/>
        <end position="77"/>
    </location>
</feature>
<dbReference type="CDD" id="cd00637">
    <property type="entry name" value="7tm_classA_rhodopsin-like"/>
    <property type="match status" value="1"/>
</dbReference>
<accession>A0A915HQ42</accession>
<feature type="transmembrane region" description="Helical" evidence="5">
    <location>
        <begin position="100"/>
        <end position="124"/>
    </location>
</feature>
<sequence>MNDTTNDTSSIDNDSGVSRIVAIFTWVYCIPGLFCLGTVFTALVKINMEKVTVTNLFLMNILISDWTLVALFAFYAAPSEFTQSQVYGDKMNYVLSAYEAYAFSVSMVTGFIISGNRFVAIFFPHVVNRLFTVRKAYVYTVSAWFLGALWPFADLYKTSCHFEFNEKRAIFMFLCDDGAASHTMNTTIAVSILYSIGFVYLASMIKLKIDNAKVKSEAVQSNMAKRRLRVFLQAFGVWLSTLMNVLGFHFVAPYLSNQLVNGIVFVIMVLCPAYGSCTVMLVFNTGIQHKLAQMLGKKSITSTTVAMTTQAPKDVD</sequence>
<evidence type="ECO:0000259" key="6">
    <source>
        <dbReference type="PROSITE" id="PS50262"/>
    </source>
</evidence>
<evidence type="ECO:0000313" key="8">
    <source>
        <dbReference type="WBParaSite" id="nRc.2.0.1.t03590-RA"/>
    </source>
</evidence>
<dbReference type="GO" id="GO:0016020">
    <property type="term" value="C:membrane"/>
    <property type="evidence" value="ECO:0007669"/>
    <property type="project" value="UniProtKB-SubCell"/>
</dbReference>
<protein>
    <submittedName>
        <fullName evidence="8">G-protein coupled receptors family 1 profile domain-containing protein</fullName>
    </submittedName>
</protein>
<keyword evidence="4 5" id="KW-0472">Membrane</keyword>
<feature type="transmembrane region" description="Helical" evidence="5">
    <location>
        <begin position="136"/>
        <end position="153"/>
    </location>
</feature>
<reference evidence="8" key="1">
    <citation type="submission" date="2022-11" db="UniProtKB">
        <authorList>
            <consortium name="WormBaseParasite"/>
        </authorList>
    </citation>
    <scope>IDENTIFICATION</scope>
</reference>
<proteinExistence type="predicted"/>
<organism evidence="7 8">
    <name type="scientific">Romanomermis culicivorax</name>
    <name type="common">Nematode worm</name>
    <dbReference type="NCBI Taxonomy" id="13658"/>
    <lineage>
        <taxon>Eukaryota</taxon>
        <taxon>Metazoa</taxon>
        <taxon>Ecdysozoa</taxon>
        <taxon>Nematoda</taxon>
        <taxon>Enoplea</taxon>
        <taxon>Dorylaimia</taxon>
        <taxon>Mermithida</taxon>
        <taxon>Mermithoidea</taxon>
        <taxon>Mermithidae</taxon>
        <taxon>Romanomermis</taxon>
    </lineage>
</organism>
<keyword evidence="3 5" id="KW-1133">Transmembrane helix</keyword>
<dbReference type="SUPFAM" id="SSF81321">
    <property type="entry name" value="Family A G protein-coupled receptor-like"/>
    <property type="match status" value="1"/>
</dbReference>
<keyword evidence="7" id="KW-1185">Reference proteome</keyword>
<dbReference type="AlphaFoldDB" id="A0A915HQ42"/>
<dbReference type="WBParaSite" id="nRc.2.0.1.t03590-RA">
    <property type="protein sequence ID" value="nRc.2.0.1.t03590-RA"/>
    <property type="gene ID" value="nRc.2.0.1.g03590"/>
</dbReference>
<feature type="domain" description="G-protein coupled receptors family 1 profile" evidence="6">
    <location>
        <begin position="37"/>
        <end position="283"/>
    </location>
</feature>
<dbReference type="InterPro" id="IPR019430">
    <property type="entry name" value="7TM_GPCR_serpentine_rcpt_Srx"/>
</dbReference>
<keyword evidence="2 5" id="KW-0812">Transmembrane</keyword>
<evidence type="ECO:0000313" key="7">
    <source>
        <dbReference type="Proteomes" id="UP000887565"/>
    </source>
</evidence>
<evidence type="ECO:0000256" key="2">
    <source>
        <dbReference type="ARBA" id="ARBA00022692"/>
    </source>
</evidence>
<comment type="subcellular location">
    <subcellularLocation>
        <location evidence="1">Membrane</location>
    </subcellularLocation>
</comment>
<dbReference type="PANTHER" id="PTHR23017:SF21">
    <property type="entry name" value="7TM GPCR SERPENTINE RECEPTOR CLASS X (SRX) DOMAIN-CONTAINING PROTEIN"/>
    <property type="match status" value="1"/>
</dbReference>
<feature type="transmembrane region" description="Helical" evidence="5">
    <location>
        <begin position="188"/>
        <end position="209"/>
    </location>
</feature>
<dbReference type="Pfam" id="PF10328">
    <property type="entry name" value="7TM_GPCR_Srx"/>
    <property type="match status" value="1"/>
</dbReference>
<feature type="transmembrane region" description="Helical" evidence="5">
    <location>
        <begin position="20"/>
        <end position="44"/>
    </location>
</feature>
<name>A0A915HQ42_ROMCU</name>
<dbReference type="Proteomes" id="UP000887565">
    <property type="component" value="Unplaced"/>
</dbReference>
<dbReference type="Gene3D" id="1.20.1070.10">
    <property type="entry name" value="Rhodopsin 7-helix transmembrane proteins"/>
    <property type="match status" value="1"/>
</dbReference>
<evidence type="ECO:0000256" key="3">
    <source>
        <dbReference type="ARBA" id="ARBA00022989"/>
    </source>
</evidence>
<evidence type="ECO:0000256" key="1">
    <source>
        <dbReference type="ARBA" id="ARBA00004370"/>
    </source>
</evidence>
<dbReference type="PANTHER" id="PTHR23017">
    <property type="entry name" value="SERPENTINE RECEPTOR, CLASS X"/>
    <property type="match status" value="1"/>
</dbReference>
<feature type="transmembrane region" description="Helical" evidence="5">
    <location>
        <begin position="263"/>
        <end position="287"/>
    </location>
</feature>
<dbReference type="InterPro" id="IPR017452">
    <property type="entry name" value="GPCR_Rhodpsn_7TM"/>
</dbReference>
<feature type="transmembrane region" description="Helical" evidence="5">
    <location>
        <begin position="230"/>
        <end position="251"/>
    </location>
</feature>
<evidence type="ECO:0000256" key="5">
    <source>
        <dbReference type="SAM" id="Phobius"/>
    </source>
</evidence>